<comment type="catalytic activity">
    <reaction evidence="1">
        <text>Hydrolyzes single-stranded DNA or mismatched double-stranded DNA and polynucleotides, releasing free uracil.</text>
        <dbReference type="EC" id="3.2.2.27"/>
    </reaction>
</comment>
<accession>A0A133VAJ4</accession>
<dbReference type="EMBL" id="LHYA01000025">
    <property type="protein sequence ID" value="KXB03444.1"/>
    <property type="molecule type" value="Genomic_DNA"/>
</dbReference>
<keyword evidence="10" id="KW-0411">Iron-sulfur</keyword>
<sequence length="200" mass="22105">MEKLSSGELDEKIRECTLCDLHKSRSNAVPGEGPDDADIMMIGEAPGYYEDQEGLPFVGSAGKKLDGLLEKAGLKRGEIFIGNVLKCRPPENRDPTTEEIETCRPYLERQIRTIKPKLIVALGRFAGGELLGKSVSVSREHGELRDSSYGGWHCKLFISYHPAAALYGADAAMKLEEDFEKLGEVVEKLDEFKTAEQTTL</sequence>
<dbReference type="Gene3D" id="3.40.470.10">
    <property type="entry name" value="Uracil-DNA glycosylase-like domain"/>
    <property type="match status" value="1"/>
</dbReference>
<dbReference type="SMART" id="SM00986">
    <property type="entry name" value="UDG"/>
    <property type="match status" value="1"/>
</dbReference>
<evidence type="ECO:0000256" key="1">
    <source>
        <dbReference type="ARBA" id="ARBA00001400"/>
    </source>
</evidence>
<feature type="domain" description="Uracil-DNA glycosylase-like" evidence="12">
    <location>
        <begin position="30"/>
        <end position="186"/>
    </location>
</feature>
<dbReference type="NCBIfam" id="TIGR00758">
    <property type="entry name" value="UDG_fam4"/>
    <property type="match status" value="1"/>
</dbReference>
<dbReference type="SUPFAM" id="SSF52141">
    <property type="entry name" value="Uracil-DNA glycosylase-like"/>
    <property type="match status" value="1"/>
</dbReference>
<protein>
    <recommendedName>
        <fullName evidence="4">Type-4 uracil-DNA glycosylase</fullName>
        <ecNumber evidence="3">3.2.2.27</ecNumber>
    </recommendedName>
</protein>
<dbReference type="Pfam" id="PF03167">
    <property type="entry name" value="UDG"/>
    <property type="match status" value="1"/>
</dbReference>
<dbReference type="InterPro" id="IPR005273">
    <property type="entry name" value="Ura-DNA_glyco_family4"/>
</dbReference>
<evidence type="ECO:0000313" key="13">
    <source>
        <dbReference type="EMBL" id="KXB03444.1"/>
    </source>
</evidence>
<evidence type="ECO:0000256" key="2">
    <source>
        <dbReference type="ARBA" id="ARBA00006521"/>
    </source>
</evidence>
<dbReference type="PANTHER" id="PTHR33693">
    <property type="entry name" value="TYPE-5 URACIL-DNA GLYCOSYLASE"/>
    <property type="match status" value="1"/>
</dbReference>
<name>A0A133VAJ4_9EURY</name>
<dbReference type="AlphaFoldDB" id="A0A133VAJ4"/>
<dbReference type="SMART" id="SM00987">
    <property type="entry name" value="UreE_C"/>
    <property type="match status" value="1"/>
</dbReference>
<comment type="caution">
    <text evidence="13">The sequence shown here is derived from an EMBL/GenBank/DDBJ whole genome shotgun (WGS) entry which is preliminary data.</text>
</comment>
<dbReference type="EC" id="3.2.2.27" evidence="3"/>
<evidence type="ECO:0000256" key="9">
    <source>
        <dbReference type="ARBA" id="ARBA00023004"/>
    </source>
</evidence>
<evidence type="ECO:0000256" key="10">
    <source>
        <dbReference type="ARBA" id="ARBA00023014"/>
    </source>
</evidence>
<dbReference type="InterPro" id="IPR051536">
    <property type="entry name" value="UDG_Type-4/5"/>
</dbReference>
<keyword evidence="5" id="KW-0004">4Fe-4S</keyword>
<evidence type="ECO:0000259" key="12">
    <source>
        <dbReference type="SMART" id="SM00986"/>
    </source>
</evidence>
<evidence type="ECO:0000256" key="6">
    <source>
        <dbReference type="ARBA" id="ARBA00022723"/>
    </source>
</evidence>
<evidence type="ECO:0000256" key="3">
    <source>
        <dbReference type="ARBA" id="ARBA00012030"/>
    </source>
</evidence>
<dbReference type="Proteomes" id="UP000070405">
    <property type="component" value="Unassembled WGS sequence"/>
</dbReference>
<dbReference type="PATRIC" id="fig|1698276.3.peg.317"/>
<evidence type="ECO:0000313" key="14">
    <source>
        <dbReference type="Proteomes" id="UP000070405"/>
    </source>
</evidence>
<reference evidence="13 14" key="1">
    <citation type="journal article" date="2016" name="Sci. Rep.">
        <title>Metabolic traits of an uncultured archaeal lineage -MSBL1- from brine pools of the Red Sea.</title>
        <authorList>
            <person name="Mwirichia R."/>
            <person name="Alam I."/>
            <person name="Rashid M."/>
            <person name="Vinu M."/>
            <person name="Ba-Alawi W."/>
            <person name="Anthony Kamau A."/>
            <person name="Kamanda Ngugi D."/>
            <person name="Goker M."/>
            <person name="Klenk H.P."/>
            <person name="Bajic V."/>
            <person name="Stingl U."/>
        </authorList>
    </citation>
    <scope>NUCLEOTIDE SEQUENCE [LARGE SCALE GENOMIC DNA]</scope>
    <source>
        <strain evidence="13">SCGC-AAA261G05</strain>
    </source>
</reference>
<keyword evidence="14" id="KW-1185">Reference proteome</keyword>
<dbReference type="GO" id="GO:0006281">
    <property type="term" value="P:DNA repair"/>
    <property type="evidence" value="ECO:0007669"/>
    <property type="project" value="UniProtKB-KW"/>
</dbReference>
<proteinExistence type="inferred from homology"/>
<dbReference type="GO" id="GO:0051539">
    <property type="term" value="F:4 iron, 4 sulfur cluster binding"/>
    <property type="evidence" value="ECO:0007669"/>
    <property type="project" value="UniProtKB-KW"/>
</dbReference>
<organism evidence="13 14">
    <name type="scientific">candidate division MSBL1 archaeon SCGC-AAA261G05</name>
    <dbReference type="NCBI Taxonomy" id="1698276"/>
    <lineage>
        <taxon>Archaea</taxon>
        <taxon>Methanobacteriati</taxon>
        <taxon>Methanobacteriota</taxon>
        <taxon>candidate division MSBL1</taxon>
    </lineage>
</organism>
<keyword evidence="8" id="KW-0378">Hydrolase</keyword>
<evidence type="ECO:0000256" key="8">
    <source>
        <dbReference type="ARBA" id="ARBA00022801"/>
    </source>
</evidence>
<keyword evidence="9" id="KW-0408">Iron</keyword>
<keyword evidence="6" id="KW-0479">Metal-binding</keyword>
<dbReference type="InterPro" id="IPR036895">
    <property type="entry name" value="Uracil-DNA_glycosylase-like_sf"/>
</dbReference>
<dbReference type="GO" id="GO:0004844">
    <property type="term" value="F:uracil DNA N-glycosylase activity"/>
    <property type="evidence" value="ECO:0007669"/>
    <property type="project" value="UniProtKB-EC"/>
</dbReference>
<keyword evidence="11" id="KW-0234">DNA repair</keyword>
<evidence type="ECO:0000256" key="11">
    <source>
        <dbReference type="ARBA" id="ARBA00023204"/>
    </source>
</evidence>
<evidence type="ECO:0000256" key="5">
    <source>
        <dbReference type="ARBA" id="ARBA00022485"/>
    </source>
</evidence>
<dbReference type="PANTHER" id="PTHR33693:SF1">
    <property type="entry name" value="TYPE-4 URACIL-DNA GLYCOSYLASE"/>
    <property type="match status" value="1"/>
</dbReference>
<gene>
    <name evidence="13" type="ORF">AKJ47_02250</name>
</gene>
<keyword evidence="7" id="KW-0227">DNA damage</keyword>
<dbReference type="InterPro" id="IPR005122">
    <property type="entry name" value="Uracil-DNA_glycosylase-like"/>
</dbReference>
<dbReference type="CDD" id="cd10030">
    <property type="entry name" value="UDG-F4_TTUDGA_SPO1dp_like"/>
    <property type="match status" value="1"/>
</dbReference>
<dbReference type="GO" id="GO:0046872">
    <property type="term" value="F:metal ion binding"/>
    <property type="evidence" value="ECO:0007669"/>
    <property type="project" value="UniProtKB-KW"/>
</dbReference>
<evidence type="ECO:0000256" key="7">
    <source>
        <dbReference type="ARBA" id="ARBA00022763"/>
    </source>
</evidence>
<evidence type="ECO:0000256" key="4">
    <source>
        <dbReference type="ARBA" id="ARBA00019403"/>
    </source>
</evidence>
<comment type="similarity">
    <text evidence="2">Belongs to the uracil-DNA glycosylase (UDG) superfamily. Type 4 (UDGa) family.</text>
</comment>